<organism evidence="4 5">
    <name type="scientific">Cyphomyrmex costatus</name>
    <dbReference type="NCBI Taxonomy" id="456900"/>
    <lineage>
        <taxon>Eukaryota</taxon>
        <taxon>Metazoa</taxon>
        <taxon>Ecdysozoa</taxon>
        <taxon>Arthropoda</taxon>
        <taxon>Hexapoda</taxon>
        <taxon>Insecta</taxon>
        <taxon>Pterygota</taxon>
        <taxon>Neoptera</taxon>
        <taxon>Endopterygota</taxon>
        <taxon>Hymenoptera</taxon>
        <taxon>Apocrita</taxon>
        <taxon>Aculeata</taxon>
        <taxon>Formicoidea</taxon>
        <taxon>Formicidae</taxon>
        <taxon>Myrmicinae</taxon>
        <taxon>Cyphomyrmex</taxon>
    </lineage>
</organism>
<dbReference type="InterPro" id="IPR042509">
    <property type="entry name" value="ZCCHC3"/>
</dbReference>
<dbReference type="SMART" id="SM00343">
    <property type="entry name" value="ZnF_C2HC"/>
    <property type="match status" value="2"/>
</dbReference>
<dbReference type="PROSITE" id="PS50158">
    <property type="entry name" value="ZF_CCHC"/>
    <property type="match status" value="2"/>
</dbReference>
<reference evidence="4 5" key="1">
    <citation type="submission" date="2016-03" db="EMBL/GenBank/DDBJ databases">
        <title>Cyphomyrmex costatus WGS genome.</title>
        <authorList>
            <person name="Nygaard S."/>
            <person name="Hu H."/>
            <person name="Boomsma J."/>
            <person name="Zhang G."/>
        </authorList>
    </citation>
    <scope>NUCLEOTIDE SEQUENCE [LARGE SCALE GENOMIC DNA]</scope>
    <source>
        <strain evidence="4">MS0001</strain>
        <tissue evidence="4">Whole body</tissue>
    </source>
</reference>
<feature type="region of interest" description="Disordered" evidence="2">
    <location>
        <begin position="1"/>
        <end position="50"/>
    </location>
</feature>
<dbReference type="PANTHER" id="PTHR22639">
    <property type="entry name" value="GAG-RELATED PROTEIN"/>
    <property type="match status" value="1"/>
</dbReference>
<dbReference type="InterPro" id="IPR001878">
    <property type="entry name" value="Znf_CCHC"/>
</dbReference>
<feature type="compositionally biased region" description="Basic and acidic residues" evidence="2">
    <location>
        <begin position="21"/>
        <end position="33"/>
    </location>
</feature>
<accession>A0A151I643</accession>
<evidence type="ECO:0000256" key="2">
    <source>
        <dbReference type="SAM" id="MobiDB-lite"/>
    </source>
</evidence>
<gene>
    <name evidence="4" type="ORF">ALC62_16022</name>
</gene>
<protein>
    <recommendedName>
        <fullName evidence="3">CCHC-type domain-containing protein</fullName>
    </recommendedName>
</protein>
<feature type="compositionally biased region" description="Polar residues" evidence="2">
    <location>
        <begin position="1"/>
        <end position="15"/>
    </location>
</feature>
<evidence type="ECO:0000256" key="1">
    <source>
        <dbReference type="PROSITE-ProRule" id="PRU00047"/>
    </source>
</evidence>
<dbReference type="GO" id="GO:0003723">
    <property type="term" value="F:RNA binding"/>
    <property type="evidence" value="ECO:0007669"/>
    <property type="project" value="InterPro"/>
</dbReference>
<dbReference type="STRING" id="456900.A0A151I643"/>
<proteinExistence type="predicted"/>
<feature type="region of interest" description="Disordered" evidence="2">
    <location>
        <begin position="399"/>
        <end position="442"/>
    </location>
</feature>
<dbReference type="GO" id="GO:0002218">
    <property type="term" value="P:activation of innate immune response"/>
    <property type="evidence" value="ECO:0007669"/>
    <property type="project" value="InterPro"/>
</dbReference>
<dbReference type="PANTHER" id="PTHR22639:SF3">
    <property type="entry name" value="ZINC FINGER CCHC DOMAIN-CONTAINING PROTEIN 3"/>
    <property type="match status" value="1"/>
</dbReference>
<keyword evidence="1" id="KW-0862">Zinc</keyword>
<feature type="compositionally biased region" description="Polar residues" evidence="2">
    <location>
        <begin position="65"/>
        <end position="80"/>
    </location>
</feature>
<dbReference type="InterPro" id="IPR036875">
    <property type="entry name" value="Znf_CCHC_sf"/>
</dbReference>
<dbReference type="AlphaFoldDB" id="A0A151I643"/>
<dbReference type="Proteomes" id="UP000078542">
    <property type="component" value="Unassembled WGS sequence"/>
</dbReference>
<evidence type="ECO:0000313" key="4">
    <source>
        <dbReference type="EMBL" id="KYM93380.1"/>
    </source>
</evidence>
<feature type="domain" description="CCHC-type" evidence="3">
    <location>
        <begin position="266"/>
        <end position="281"/>
    </location>
</feature>
<dbReference type="Gene3D" id="4.10.60.10">
    <property type="entry name" value="Zinc finger, CCHC-type"/>
    <property type="match status" value="1"/>
</dbReference>
<evidence type="ECO:0000313" key="5">
    <source>
        <dbReference type="Proteomes" id="UP000078542"/>
    </source>
</evidence>
<evidence type="ECO:0000259" key="3">
    <source>
        <dbReference type="PROSITE" id="PS50158"/>
    </source>
</evidence>
<keyword evidence="5" id="KW-1185">Reference proteome</keyword>
<sequence length="442" mass="48682">MGSQKISQPSQNTPKLRNKAPPRDKAPPRERSSSGRSKSRPRLAPPVNETWTTIIGRKVKKAAASNITQGKQTGRNQTTKDAVKERKLPRTAAVQILMQGESDSKDSTRPRNYAEVLKLARDKINVNDLGITDLRSRKAKTGAFLIEIPGPDNEAKANKLATRLQDVFKGNEDIKISRPIITSDIRLTGLDDSITSSDLWVWLCNTYNCGQLDVRVFSITTARNGMGTCVVKCPVRVANDLVDKKKINLGWTNARVTLFPGRRLQCHRCMQFGHVRTDCKSAIDRSADCYRCGQTGHVAKSCKNAAMCAICAAVVAPSAHRMGGPNCDPDKYVSMSRRKERLNKDRTLKPTKPALQGDNMMIPISDKEACTAMKVEMLETLIAQTSSLTNKAPIASSSLAGTEPSIEEEHDTVPLNWADDFEPETIPWSEPPKEDTAEVTNG</sequence>
<dbReference type="SUPFAM" id="SSF57756">
    <property type="entry name" value="Retrovirus zinc finger-like domains"/>
    <property type="match status" value="1"/>
</dbReference>
<feature type="region of interest" description="Disordered" evidence="2">
    <location>
        <begin position="62"/>
        <end position="82"/>
    </location>
</feature>
<name>A0A151I643_9HYME</name>
<dbReference type="Pfam" id="PF00098">
    <property type="entry name" value="zf-CCHC"/>
    <property type="match status" value="1"/>
</dbReference>
<keyword evidence="1" id="KW-0479">Metal-binding</keyword>
<keyword evidence="1" id="KW-0863">Zinc-finger</keyword>
<feature type="domain" description="CCHC-type" evidence="3">
    <location>
        <begin position="289"/>
        <end position="304"/>
    </location>
</feature>
<dbReference type="GO" id="GO:0008270">
    <property type="term" value="F:zinc ion binding"/>
    <property type="evidence" value="ECO:0007669"/>
    <property type="project" value="UniProtKB-KW"/>
</dbReference>
<dbReference type="EMBL" id="KQ978517">
    <property type="protein sequence ID" value="KYM93380.1"/>
    <property type="molecule type" value="Genomic_DNA"/>
</dbReference>
<dbReference type="GO" id="GO:0003690">
    <property type="term" value="F:double-stranded DNA binding"/>
    <property type="evidence" value="ECO:0007669"/>
    <property type="project" value="InterPro"/>
</dbReference>